<keyword evidence="1" id="KW-1133">Transmembrane helix</keyword>
<sequence>MAVERNSVGASATTEIRGAVPGSCAVVCVVLRDWENGSDEYGIRSTTTKALGGTQLAQPCIEMATSLQTPWVPWPLPPVKEHIRVEVNLNSAWTVNCEELLYLYLPSPSSSPTSSTSLHIAVLLFIRVYIHFRDGFANSRMHDSLKFGAPIVNPQINVDLIPRCFVLLGGSRSLGLDKSHIAPPSIDFNSSNESKHPAHLRVLPLEAKTYIKRGENSKLRRGERYLKACTLTSANATPLTVLLTVPRALEIAAEYEYGSTNVERRAQPAGAAETRLKEFERKESEVPGRAAVRDVLELIRDEMDPELGVFKDAYGRLLAVVEGLGITDAACVAAGSRIEISPELRWDCDIVPSVQRQQQLEWGGTLPHVGIILSRLMGRLVSAEINGWRALLAAGVALSVSVLVVAVWVLLESKA</sequence>
<gene>
    <name evidence="2" type="ORF">B0H17DRAFT_1141322</name>
</gene>
<evidence type="ECO:0000313" key="3">
    <source>
        <dbReference type="Proteomes" id="UP001221757"/>
    </source>
</evidence>
<evidence type="ECO:0000313" key="2">
    <source>
        <dbReference type="EMBL" id="KAJ7672038.1"/>
    </source>
</evidence>
<organism evidence="2 3">
    <name type="scientific">Mycena rosella</name>
    <name type="common">Pink bonnet</name>
    <name type="synonym">Agaricus rosellus</name>
    <dbReference type="NCBI Taxonomy" id="1033263"/>
    <lineage>
        <taxon>Eukaryota</taxon>
        <taxon>Fungi</taxon>
        <taxon>Dikarya</taxon>
        <taxon>Basidiomycota</taxon>
        <taxon>Agaricomycotina</taxon>
        <taxon>Agaricomycetes</taxon>
        <taxon>Agaricomycetidae</taxon>
        <taxon>Agaricales</taxon>
        <taxon>Marasmiineae</taxon>
        <taxon>Mycenaceae</taxon>
        <taxon>Mycena</taxon>
    </lineage>
</organism>
<feature type="transmembrane region" description="Helical" evidence="1">
    <location>
        <begin position="388"/>
        <end position="411"/>
    </location>
</feature>
<keyword evidence="3" id="KW-1185">Reference proteome</keyword>
<keyword evidence="1" id="KW-0472">Membrane</keyword>
<dbReference type="AlphaFoldDB" id="A0AAD7GAC2"/>
<comment type="caution">
    <text evidence="2">The sequence shown here is derived from an EMBL/GenBank/DDBJ whole genome shotgun (WGS) entry which is preliminary data.</text>
</comment>
<dbReference type="Proteomes" id="UP001221757">
    <property type="component" value="Unassembled WGS sequence"/>
</dbReference>
<accession>A0AAD7GAC2</accession>
<protein>
    <submittedName>
        <fullName evidence="2">Uncharacterized protein</fullName>
    </submittedName>
</protein>
<evidence type="ECO:0000256" key="1">
    <source>
        <dbReference type="SAM" id="Phobius"/>
    </source>
</evidence>
<dbReference type="EMBL" id="JARKIE010000169">
    <property type="protein sequence ID" value="KAJ7672038.1"/>
    <property type="molecule type" value="Genomic_DNA"/>
</dbReference>
<keyword evidence="1" id="KW-0812">Transmembrane</keyword>
<proteinExistence type="predicted"/>
<reference evidence="2" key="1">
    <citation type="submission" date="2023-03" db="EMBL/GenBank/DDBJ databases">
        <title>Massive genome expansion in bonnet fungi (Mycena s.s.) driven by repeated elements and novel gene families across ecological guilds.</title>
        <authorList>
            <consortium name="Lawrence Berkeley National Laboratory"/>
            <person name="Harder C.B."/>
            <person name="Miyauchi S."/>
            <person name="Viragh M."/>
            <person name="Kuo A."/>
            <person name="Thoen E."/>
            <person name="Andreopoulos B."/>
            <person name="Lu D."/>
            <person name="Skrede I."/>
            <person name="Drula E."/>
            <person name="Henrissat B."/>
            <person name="Morin E."/>
            <person name="Kohler A."/>
            <person name="Barry K."/>
            <person name="LaButti K."/>
            <person name="Morin E."/>
            <person name="Salamov A."/>
            <person name="Lipzen A."/>
            <person name="Mereny Z."/>
            <person name="Hegedus B."/>
            <person name="Baldrian P."/>
            <person name="Stursova M."/>
            <person name="Weitz H."/>
            <person name="Taylor A."/>
            <person name="Grigoriev I.V."/>
            <person name="Nagy L.G."/>
            <person name="Martin F."/>
            <person name="Kauserud H."/>
        </authorList>
    </citation>
    <scope>NUCLEOTIDE SEQUENCE</scope>
    <source>
        <strain evidence="2">CBHHK067</strain>
    </source>
</reference>
<name>A0AAD7GAC2_MYCRO</name>